<name>A0A7W5H390_9PORP</name>
<organism evidence="1 2">
    <name type="scientific">Microbacter margulisiae</name>
    <dbReference type="NCBI Taxonomy" id="1350067"/>
    <lineage>
        <taxon>Bacteria</taxon>
        <taxon>Pseudomonadati</taxon>
        <taxon>Bacteroidota</taxon>
        <taxon>Bacteroidia</taxon>
        <taxon>Bacteroidales</taxon>
        <taxon>Porphyromonadaceae</taxon>
        <taxon>Microbacter</taxon>
    </lineage>
</organism>
<evidence type="ECO:0000313" key="2">
    <source>
        <dbReference type="Proteomes" id="UP000544222"/>
    </source>
</evidence>
<reference evidence="1 2" key="1">
    <citation type="submission" date="2020-08" db="EMBL/GenBank/DDBJ databases">
        <title>Genomic Encyclopedia of Type Strains, Phase IV (KMG-IV): sequencing the most valuable type-strain genomes for metagenomic binning, comparative biology and taxonomic classification.</title>
        <authorList>
            <person name="Goeker M."/>
        </authorList>
    </citation>
    <scope>NUCLEOTIDE SEQUENCE [LARGE SCALE GENOMIC DNA]</scope>
    <source>
        <strain evidence="1 2">DSM 27471</strain>
    </source>
</reference>
<protein>
    <submittedName>
        <fullName evidence="1">Uncharacterized protein</fullName>
    </submittedName>
</protein>
<dbReference type="AlphaFoldDB" id="A0A7W5H390"/>
<dbReference type="EMBL" id="JACHYB010000002">
    <property type="protein sequence ID" value="MBB3188162.1"/>
    <property type="molecule type" value="Genomic_DNA"/>
</dbReference>
<comment type="caution">
    <text evidence="1">The sequence shown here is derived from an EMBL/GenBank/DDBJ whole genome shotgun (WGS) entry which is preliminary data.</text>
</comment>
<evidence type="ECO:0000313" key="1">
    <source>
        <dbReference type="EMBL" id="MBB3188162.1"/>
    </source>
</evidence>
<proteinExistence type="predicted"/>
<accession>A0A7W5H390</accession>
<gene>
    <name evidence="1" type="ORF">FHX64_002360</name>
</gene>
<dbReference type="RefSeq" id="WP_183413941.1">
    <property type="nucleotide sequence ID" value="NZ_JACHYB010000002.1"/>
</dbReference>
<keyword evidence="2" id="KW-1185">Reference proteome</keyword>
<sequence>MKLTQFILRYPMGYDYTFKNSLYLQLEGLYNGNNSSNNLLSLDQFNNNNLSAENLFLSGFSFFSSLSYPFSPLVNGSLAGIYNVHDQLLILIPSLTISLQENLELSFTAQLVQNVDKKNAFNQNINLIYARLKKSF</sequence>
<dbReference type="Proteomes" id="UP000544222">
    <property type="component" value="Unassembled WGS sequence"/>
</dbReference>